<dbReference type="Proteomes" id="UP000249634">
    <property type="component" value="Chromosome 1"/>
</dbReference>
<dbReference type="InterPro" id="IPR047951">
    <property type="entry name" value="Transpos_ISL3"/>
</dbReference>
<name>A0A2X3WP77_STRTR</name>
<dbReference type="EMBL" id="LR822030">
    <property type="protein sequence ID" value="CAD0155268.1"/>
    <property type="molecule type" value="Genomic_DNA"/>
</dbReference>
<accession>A0A2X3WP77</accession>
<protein>
    <submittedName>
        <fullName evidence="2 3">Transposase</fullName>
    </submittedName>
</protein>
<dbReference type="Proteomes" id="UP000509120">
    <property type="component" value="Chromosome"/>
</dbReference>
<reference evidence="2 5" key="2">
    <citation type="submission" date="2020-06" db="EMBL/GenBank/DDBJ databases">
        <authorList>
            <person name="Chuat V."/>
        </authorList>
    </citation>
    <scope>NUCLEOTIDE SEQUENCE [LARGE SCALE GENOMIC DNA]</scope>
    <source>
        <strain evidence="2">STH_CIRM_1046</strain>
    </source>
</reference>
<dbReference type="AlphaFoldDB" id="A0A2X3WP77"/>
<feature type="domain" description="Transposase IS204/IS1001/IS1096/IS1165 DDE" evidence="1">
    <location>
        <begin position="4"/>
        <end position="98"/>
    </location>
</feature>
<dbReference type="EMBL" id="LS483339">
    <property type="protein sequence ID" value="SQF24852.1"/>
    <property type="molecule type" value="Genomic_DNA"/>
</dbReference>
<dbReference type="PANTHER" id="PTHR33498:SF1">
    <property type="entry name" value="TRANSPOSASE FOR INSERTION SEQUENCE ELEMENT IS1557"/>
    <property type="match status" value="1"/>
</dbReference>
<gene>
    <name evidence="3" type="ORF">NCTC12958_01046</name>
    <name evidence="2" type="ORF">STHERMO_0876</name>
</gene>
<sequence>MVFSEEIANAYKLYQLLLFHFQEKRVDEFFELIQENLNVVNHYLRTVFRTFLRHKQYIKNALETDYSNAKLEATNKLIKDIKRLGFGFRNFINFKKRVFITLNIQKEKTYPVLSRC</sequence>
<dbReference type="Pfam" id="PF01610">
    <property type="entry name" value="DDE_Tnp_ISL3"/>
    <property type="match status" value="1"/>
</dbReference>
<dbReference type="InterPro" id="IPR002560">
    <property type="entry name" value="Transposase_DDE"/>
</dbReference>
<evidence type="ECO:0000313" key="2">
    <source>
        <dbReference type="EMBL" id="CAD0155268.1"/>
    </source>
</evidence>
<dbReference type="PANTHER" id="PTHR33498">
    <property type="entry name" value="TRANSPOSASE FOR INSERTION SEQUENCE ELEMENT IS1557"/>
    <property type="match status" value="1"/>
</dbReference>
<organism evidence="3 4">
    <name type="scientific">Streptococcus thermophilus</name>
    <dbReference type="NCBI Taxonomy" id="1308"/>
    <lineage>
        <taxon>Bacteria</taxon>
        <taxon>Bacillati</taxon>
        <taxon>Bacillota</taxon>
        <taxon>Bacilli</taxon>
        <taxon>Lactobacillales</taxon>
        <taxon>Streptococcaceae</taxon>
        <taxon>Streptococcus</taxon>
    </lineage>
</organism>
<evidence type="ECO:0000259" key="1">
    <source>
        <dbReference type="Pfam" id="PF01610"/>
    </source>
</evidence>
<proteinExistence type="predicted"/>
<evidence type="ECO:0000313" key="3">
    <source>
        <dbReference type="EMBL" id="SQF24852.1"/>
    </source>
</evidence>
<reference evidence="3 4" key="1">
    <citation type="submission" date="2018-06" db="EMBL/GenBank/DDBJ databases">
        <authorList>
            <consortium name="Pathogen Informatics"/>
            <person name="Doyle S."/>
        </authorList>
    </citation>
    <scope>NUCLEOTIDE SEQUENCE [LARGE SCALE GENOMIC DNA]</scope>
    <source>
        <strain evidence="3 4">NCTC12958</strain>
    </source>
</reference>
<evidence type="ECO:0000313" key="4">
    <source>
        <dbReference type="Proteomes" id="UP000249634"/>
    </source>
</evidence>
<evidence type="ECO:0000313" key="5">
    <source>
        <dbReference type="Proteomes" id="UP000509120"/>
    </source>
</evidence>